<dbReference type="InterPro" id="IPR012337">
    <property type="entry name" value="RNaseH-like_sf"/>
</dbReference>
<dbReference type="OrthoDB" id="2443071at2759"/>
<reference evidence="2 3" key="1">
    <citation type="submission" date="2018-06" db="EMBL/GenBank/DDBJ databases">
        <title>Comparative genomics reveals the genomic features of Rhizophagus irregularis, R. cerebriforme, R. diaphanum and Gigaspora rosea, and their symbiotic lifestyle signature.</title>
        <authorList>
            <person name="Morin E."/>
            <person name="San Clemente H."/>
            <person name="Chen E.C.H."/>
            <person name="De La Providencia I."/>
            <person name="Hainaut M."/>
            <person name="Kuo A."/>
            <person name="Kohler A."/>
            <person name="Murat C."/>
            <person name="Tang N."/>
            <person name="Roy S."/>
            <person name="Loubradou J."/>
            <person name="Henrissat B."/>
            <person name="Grigoriev I.V."/>
            <person name="Corradi N."/>
            <person name="Roux C."/>
            <person name="Martin F.M."/>
        </authorList>
    </citation>
    <scope>NUCLEOTIDE SEQUENCE [LARGE SCALE GENOMIC DNA]</scope>
    <source>
        <strain evidence="2 3">DAOM 194757</strain>
    </source>
</reference>
<evidence type="ECO:0000256" key="1">
    <source>
        <dbReference type="SAM" id="MobiDB-lite"/>
    </source>
</evidence>
<accession>A0A397V7X3</accession>
<dbReference type="EMBL" id="QKWP01000747">
    <property type="protein sequence ID" value="RIB15386.1"/>
    <property type="molecule type" value="Genomic_DNA"/>
</dbReference>
<evidence type="ECO:0000313" key="3">
    <source>
        <dbReference type="Proteomes" id="UP000266673"/>
    </source>
</evidence>
<feature type="region of interest" description="Disordered" evidence="1">
    <location>
        <begin position="107"/>
        <end position="130"/>
    </location>
</feature>
<proteinExistence type="predicted"/>
<gene>
    <name evidence="2" type="ORF">C2G38_2319598</name>
</gene>
<dbReference type="SUPFAM" id="SSF53098">
    <property type="entry name" value="Ribonuclease H-like"/>
    <property type="match status" value="1"/>
</dbReference>
<dbReference type="AlphaFoldDB" id="A0A397V7X3"/>
<evidence type="ECO:0000313" key="2">
    <source>
        <dbReference type="EMBL" id="RIB15386.1"/>
    </source>
</evidence>
<organism evidence="2 3">
    <name type="scientific">Gigaspora rosea</name>
    <dbReference type="NCBI Taxonomy" id="44941"/>
    <lineage>
        <taxon>Eukaryota</taxon>
        <taxon>Fungi</taxon>
        <taxon>Fungi incertae sedis</taxon>
        <taxon>Mucoromycota</taxon>
        <taxon>Glomeromycotina</taxon>
        <taxon>Glomeromycetes</taxon>
        <taxon>Diversisporales</taxon>
        <taxon>Gigasporaceae</taxon>
        <taxon>Gigaspora</taxon>
    </lineage>
</organism>
<sequence length="316" mass="36517">MKLVSTTLLSKKDRASQLEGEKLDRLCLTVDEKNFIENMIDLLSPFEMVTRRICGAKYPTLNLVYPCIEVLKKKFQPRPEKNETYDSYLTLIYGELNENLSNQSNIEEISDTDDSSSVSEDENISSAGKRQHWQFAHRQFKQIMHKKYSKGRSQNKNNKGKGKEKSKSQRSQKKSVESDNINEIEYLPPSDTSDLLDKARAAIYLSLDELWCIPNEIALIASVLDPRMKSLRFTTAIQQTNTKLKLRELYQNLKDNLQLQDQSQTSNANSFSENDNLDYDDFFAERGIYTYICIHAKLPVTEMEIKMLTLVLQNQD</sequence>
<feature type="region of interest" description="Disordered" evidence="1">
    <location>
        <begin position="146"/>
        <end position="189"/>
    </location>
</feature>
<feature type="compositionally biased region" description="Acidic residues" evidence="1">
    <location>
        <begin position="108"/>
        <end position="123"/>
    </location>
</feature>
<name>A0A397V7X3_9GLOM</name>
<comment type="caution">
    <text evidence="2">The sequence shown here is derived from an EMBL/GenBank/DDBJ whole genome shotgun (WGS) entry which is preliminary data.</text>
</comment>
<protein>
    <submittedName>
        <fullName evidence="2">Uncharacterized protein</fullName>
    </submittedName>
</protein>
<dbReference type="Proteomes" id="UP000266673">
    <property type="component" value="Unassembled WGS sequence"/>
</dbReference>
<keyword evidence="3" id="KW-1185">Reference proteome</keyword>